<name>A0A1F5X6H1_9BACT</name>
<evidence type="ECO:0000256" key="6">
    <source>
        <dbReference type="RuleBase" id="RU003477"/>
    </source>
</evidence>
<evidence type="ECO:0000313" key="9">
    <source>
        <dbReference type="Proteomes" id="UP000178684"/>
    </source>
</evidence>
<dbReference type="EMBL" id="MFIE01000006">
    <property type="protein sequence ID" value="OGF83161.1"/>
    <property type="molecule type" value="Genomic_DNA"/>
</dbReference>
<dbReference type="GO" id="GO:0005840">
    <property type="term" value="C:ribosome"/>
    <property type="evidence" value="ECO:0007669"/>
    <property type="project" value="UniProtKB-KW"/>
</dbReference>
<dbReference type="InterPro" id="IPR008991">
    <property type="entry name" value="Translation_prot_SH3-like_sf"/>
</dbReference>
<comment type="caution">
    <text evidence="8">The sequence shown here is derived from an EMBL/GenBank/DDBJ whole genome shotgun (WGS) entry which is preliminary data.</text>
</comment>
<dbReference type="InterPro" id="IPR005825">
    <property type="entry name" value="Ribosomal_uL24_CS"/>
</dbReference>
<dbReference type="Proteomes" id="UP000178684">
    <property type="component" value="Unassembled WGS sequence"/>
</dbReference>
<evidence type="ECO:0000313" key="8">
    <source>
        <dbReference type="EMBL" id="OGF83161.1"/>
    </source>
</evidence>
<dbReference type="GO" id="GO:1990904">
    <property type="term" value="C:ribonucleoprotein complex"/>
    <property type="evidence" value="ECO:0007669"/>
    <property type="project" value="UniProtKB-KW"/>
</dbReference>
<comment type="similarity">
    <text evidence="1 6">Belongs to the universal ribosomal protein uL24 family.</text>
</comment>
<dbReference type="InterPro" id="IPR014722">
    <property type="entry name" value="Rib_uL2_dom2"/>
</dbReference>
<evidence type="ECO:0000256" key="3">
    <source>
        <dbReference type="ARBA" id="ARBA00023274"/>
    </source>
</evidence>
<accession>A0A1F5X6H1</accession>
<evidence type="ECO:0000256" key="2">
    <source>
        <dbReference type="ARBA" id="ARBA00022980"/>
    </source>
</evidence>
<dbReference type="InterPro" id="IPR005824">
    <property type="entry name" value="KOW"/>
</dbReference>
<dbReference type="PANTHER" id="PTHR12903">
    <property type="entry name" value="MITOCHONDRIAL RIBOSOMAL PROTEIN L24"/>
    <property type="match status" value="1"/>
</dbReference>
<dbReference type="InterPro" id="IPR041988">
    <property type="entry name" value="Ribosomal_uL24_KOW"/>
</dbReference>
<dbReference type="Pfam" id="PF00467">
    <property type="entry name" value="KOW"/>
    <property type="match status" value="1"/>
</dbReference>
<feature type="non-terminal residue" evidence="8">
    <location>
        <position position="66"/>
    </location>
</feature>
<proteinExistence type="inferred from homology"/>
<organism evidence="8 9">
    <name type="scientific">Candidatus Giovannonibacteria bacterium RIFCSPLOWO2_01_FULL_46_13</name>
    <dbReference type="NCBI Taxonomy" id="1798352"/>
    <lineage>
        <taxon>Bacteria</taxon>
        <taxon>Candidatus Giovannoniibacteriota</taxon>
    </lineage>
</organism>
<dbReference type="NCBIfam" id="TIGR01079">
    <property type="entry name" value="rplX_bact"/>
    <property type="match status" value="1"/>
</dbReference>
<protein>
    <recommendedName>
        <fullName evidence="4">Large ribosomal subunit protein uL24</fullName>
    </recommendedName>
    <alternativeName>
        <fullName evidence="5">50S ribosomal protein L24</fullName>
    </alternativeName>
</protein>
<dbReference type="GO" id="GO:0006412">
    <property type="term" value="P:translation"/>
    <property type="evidence" value="ECO:0007669"/>
    <property type="project" value="InterPro"/>
</dbReference>
<evidence type="ECO:0000259" key="7">
    <source>
        <dbReference type="SMART" id="SM00739"/>
    </source>
</evidence>
<dbReference type="CDD" id="cd06089">
    <property type="entry name" value="KOW_RPL26"/>
    <property type="match status" value="1"/>
</dbReference>
<dbReference type="AlphaFoldDB" id="A0A1F5X6H1"/>
<dbReference type="GO" id="GO:0003723">
    <property type="term" value="F:RNA binding"/>
    <property type="evidence" value="ECO:0007669"/>
    <property type="project" value="InterPro"/>
</dbReference>
<dbReference type="PROSITE" id="PS01108">
    <property type="entry name" value="RIBOSOMAL_L24"/>
    <property type="match status" value="1"/>
</dbReference>
<evidence type="ECO:0000256" key="1">
    <source>
        <dbReference type="ARBA" id="ARBA00010618"/>
    </source>
</evidence>
<gene>
    <name evidence="8" type="ORF">A3B18_01825</name>
</gene>
<dbReference type="SUPFAM" id="SSF50104">
    <property type="entry name" value="Translation proteins SH3-like domain"/>
    <property type="match status" value="1"/>
</dbReference>
<reference evidence="8 9" key="1">
    <citation type="journal article" date="2016" name="Nat. Commun.">
        <title>Thousands of microbial genomes shed light on interconnected biogeochemical processes in an aquifer system.</title>
        <authorList>
            <person name="Anantharaman K."/>
            <person name="Brown C.T."/>
            <person name="Hug L.A."/>
            <person name="Sharon I."/>
            <person name="Castelle C.J."/>
            <person name="Probst A.J."/>
            <person name="Thomas B.C."/>
            <person name="Singh A."/>
            <person name="Wilkins M.J."/>
            <person name="Karaoz U."/>
            <person name="Brodie E.L."/>
            <person name="Williams K.H."/>
            <person name="Hubbard S.S."/>
            <person name="Banfield J.F."/>
        </authorList>
    </citation>
    <scope>NUCLEOTIDE SEQUENCE [LARGE SCALE GENOMIC DNA]</scope>
</reference>
<evidence type="ECO:0000256" key="4">
    <source>
        <dbReference type="ARBA" id="ARBA00035206"/>
    </source>
</evidence>
<dbReference type="GO" id="GO:0003735">
    <property type="term" value="F:structural constituent of ribosome"/>
    <property type="evidence" value="ECO:0007669"/>
    <property type="project" value="InterPro"/>
</dbReference>
<sequence length="66" mass="7405">MAQRIKKGDNVQVISGKDKGQSGKVLRVYAKDDLVLVEGMNLRKRHKKPRKAGEKGSIIQFPFPLT</sequence>
<feature type="domain" description="KOW" evidence="7">
    <location>
        <begin position="4"/>
        <end position="31"/>
    </location>
</feature>
<keyword evidence="3 6" id="KW-0687">Ribonucleoprotein</keyword>
<dbReference type="InterPro" id="IPR003256">
    <property type="entry name" value="Ribosomal_uL24"/>
</dbReference>
<keyword evidence="2 6" id="KW-0689">Ribosomal protein</keyword>
<evidence type="ECO:0000256" key="5">
    <source>
        <dbReference type="ARBA" id="ARBA00035478"/>
    </source>
</evidence>
<dbReference type="Gene3D" id="2.30.30.30">
    <property type="match status" value="1"/>
</dbReference>
<dbReference type="SMART" id="SM00739">
    <property type="entry name" value="KOW"/>
    <property type="match status" value="1"/>
</dbReference>